<accession>A0A0N7MSZ6</accession>
<name>A0A0N7MV88_9BACT</name>
<dbReference type="InterPro" id="IPR050952">
    <property type="entry name" value="TRIM-NHL_E3_ligases"/>
</dbReference>
<dbReference type="GO" id="GO:0008270">
    <property type="term" value="F:zinc ion binding"/>
    <property type="evidence" value="ECO:0007669"/>
    <property type="project" value="UniProtKB-KW"/>
</dbReference>
<dbReference type="InterPro" id="IPR011042">
    <property type="entry name" value="6-blade_b-propeller_TolB-like"/>
</dbReference>
<dbReference type="EMBL" id="CZVI01000016">
    <property type="protein sequence ID" value="CUS88726.1"/>
    <property type="molecule type" value="Genomic_DNA"/>
</dbReference>
<reference evidence="1 4" key="2">
    <citation type="submission" date="2015-11" db="EMBL/GenBank/DDBJ databases">
        <authorList>
            <person name="Varghese N."/>
        </authorList>
    </citation>
    <scope>NUCLEOTIDE SEQUENCE [LARGE SCALE GENOMIC DNA]</scope>
    <source>
        <strain evidence="1 4">JGI-8</strain>
    </source>
</reference>
<dbReference type="Proteomes" id="UP000182200">
    <property type="component" value="Unassembled WGS sequence"/>
</dbReference>
<gene>
    <name evidence="2" type="ORF">JGI4_01360</name>
    <name evidence="1" type="ORF">JGI8_01233</name>
</gene>
<accession>A0A0P1PAB7</accession>
<dbReference type="OrthoDB" id="9805921at2"/>
<accession>A0A0S4N3J8</accession>
<accession>A0A0P1LCC1</accession>
<proteinExistence type="predicted"/>
<dbReference type="RefSeq" id="WP_075426448.1">
    <property type="nucleotide sequence ID" value="NZ_CZVI01000016.1"/>
</dbReference>
<dbReference type="EMBL" id="FAOP01000005">
    <property type="protein sequence ID" value="CUU05834.1"/>
    <property type="molecule type" value="Genomic_DNA"/>
</dbReference>
<dbReference type="Gene3D" id="2.120.10.30">
    <property type="entry name" value="TolB, C-terminal domain"/>
    <property type="match status" value="2"/>
</dbReference>
<evidence type="ECO:0000313" key="4">
    <source>
        <dbReference type="Proteomes" id="UP000182200"/>
    </source>
</evidence>
<keyword evidence="4" id="KW-1185">Reference proteome</keyword>
<dbReference type="SUPFAM" id="SSF101898">
    <property type="entry name" value="NHL repeat"/>
    <property type="match status" value="1"/>
</dbReference>
<dbReference type="PROSITE" id="PS51257">
    <property type="entry name" value="PROKAR_LIPOPROTEIN"/>
    <property type="match status" value="1"/>
</dbReference>
<evidence type="ECO:0000313" key="1">
    <source>
        <dbReference type="EMBL" id="CUS88726.1"/>
    </source>
</evidence>
<organism evidence="2 3">
    <name type="scientific">Candidatus Kryptonium thompsonii</name>
    <dbReference type="NCBI Taxonomy" id="1633631"/>
    <lineage>
        <taxon>Bacteria</taxon>
        <taxon>Pseudomonadati</taxon>
        <taxon>Candidatus Kryptoniota</taxon>
        <taxon>Candidatus Kryptonium</taxon>
    </lineage>
</organism>
<dbReference type="PANTHER" id="PTHR24104:SF25">
    <property type="entry name" value="PROTEIN LIN-41"/>
    <property type="match status" value="1"/>
</dbReference>
<accession>A0A0P1LHN9</accession>
<accession>A0A0P1M2L8</accession>
<dbReference type="PANTHER" id="PTHR24104">
    <property type="entry name" value="E3 UBIQUITIN-PROTEIN LIGASE NHLRC1-RELATED"/>
    <property type="match status" value="1"/>
</dbReference>
<sequence length="366" mass="41335">MKKIPLFFVPFLIVGMILFGGCGKELNIAEFNNAPRGISISDTVYVKEGEDWKKAGALEFNQPEDIYIGHDGFVYIADTGNDRVVMLDLAGNYVGEKRILRPVAIAQDRRFNLIVAGELERGGYRYGAIYKIRLFESAHNINMAKVDTIYWEPEKPARKFTGVAELIDNSYYVCRVGPDNTSLFDPDNMILHFSKNDSLYPREYVDLTPNLDATGSGIRSINQMSAIATFSDRRRATDFIVAQTDPGANFKVKWFRFNPGSEVVPPNWEAYFKPNATDLTQQGIFVSPEDVTLDTRSNIYVIDSGLDSLMKFDVRGKLLKESFGPGKLGDDKLKNPKGVAWFDRILYIADTGNNRIVRYRLSTDIR</sequence>
<evidence type="ECO:0000313" key="3">
    <source>
        <dbReference type="Proteomes" id="UP000182011"/>
    </source>
</evidence>
<accession>A0A0N7MV88</accession>
<dbReference type="STRING" id="1633631.GCA_001442925_01355"/>
<dbReference type="Proteomes" id="UP000182011">
    <property type="component" value="Unassembled WGS sequence"/>
</dbReference>
<evidence type="ECO:0000313" key="2">
    <source>
        <dbReference type="EMBL" id="CUU05834.1"/>
    </source>
</evidence>
<dbReference type="AlphaFoldDB" id="A0A0N7MV88"/>
<reference evidence="2 3" key="1">
    <citation type="submission" date="2015-11" db="EMBL/GenBank/DDBJ databases">
        <authorList>
            <person name="Zhang Y."/>
            <person name="Guo Z."/>
        </authorList>
    </citation>
    <scope>NUCLEOTIDE SEQUENCE [LARGE SCALE GENOMIC DNA]</scope>
    <source>
        <strain evidence="2">JGI-4</strain>
    </source>
</reference>
<protein>
    <submittedName>
        <fullName evidence="2">NHL repeat</fullName>
    </submittedName>
</protein>